<sequence length="181" mass="20746">MKSLKTLLFFFGILLISNSLIAQGLNNEVVKANMIIDWERAKAYTKEYLDAMPEDGINFKPMADIRSFAEQMLHMSQGTIGIISIGTGAEPIFQGKVLEKMDEYKNKTALTRVVLECYDYAIESIKNMDASKMDNLVKRGNYETDQFGWLNKAFEHQTHHRAQTTIYLRLKGIKPPNEKLF</sequence>
<dbReference type="EMBL" id="FNHH01000005">
    <property type="protein sequence ID" value="SDM06017.1"/>
    <property type="molecule type" value="Genomic_DNA"/>
</dbReference>
<evidence type="ECO:0000313" key="5">
    <source>
        <dbReference type="EMBL" id="SDM06017.1"/>
    </source>
</evidence>
<gene>
    <name evidence="5" type="ORF">SAMN05421813_105123</name>
</gene>
<dbReference type="InterPro" id="IPR034660">
    <property type="entry name" value="DinB/YfiT-like"/>
</dbReference>
<evidence type="ECO:0000256" key="3">
    <source>
        <dbReference type="PIRSR" id="PIRSR607837-1"/>
    </source>
</evidence>
<comment type="similarity">
    <text evidence="1">Belongs to the DinB family.</text>
</comment>
<protein>
    <submittedName>
        <fullName evidence="5">DinB family protein</fullName>
    </submittedName>
</protein>
<accession>A0A1G9Q6A7</accession>
<dbReference type="OrthoDB" id="119432at2"/>
<dbReference type="SUPFAM" id="SSF109854">
    <property type="entry name" value="DinB/YfiT-like putative metalloenzymes"/>
    <property type="match status" value="1"/>
</dbReference>
<proteinExistence type="inferred from homology"/>
<feature type="binding site" evidence="3">
    <location>
        <position position="74"/>
    </location>
    <ligand>
        <name>a divalent metal cation</name>
        <dbReference type="ChEBI" id="CHEBI:60240"/>
    </ligand>
</feature>
<keyword evidence="6" id="KW-1185">Reference proteome</keyword>
<keyword evidence="4" id="KW-0732">Signal</keyword>
<name>A0A1G9Q6A7_9SPHI</name>
<evidence type="ECO:0000256" key="2">
    <source>
        <dbReference type="ARBA" id="ARBA00022723"/>
    </source>
</evidence>
<evidence type="ECO:0000256" key="1">
    <source>
        <dbReference type="ARBA" id="ARBA00008635"/>
    </source>
</evidence>
<dbReference type="GO" id="GO:0046872">
    <property type="term" value="F:metal ion binding"/>
    <property type="evidence" value="ECO:0007669"/>
    <property type="project" value="UniProtKB-KW"/>
</dbReference>
<feature type="binding site" evidence="3">
    <location>
        <position position="156"/>
    </location>
    <ligand>
        <name>a divalent metal cation</name>
        <dbReference type="ChEBI" id="CHEBI:60240"/>
    </ligand>
</feature>
<dbReference type="AlphaFoldDB" id="A0A1G9Q6A7"/>
<evidence type="ECO:0000313" key="6">
    <source>
        <dbReference type="Proteomes" id="UP000199226"/>
    </source>
</evidence>
<keyword evidence="2 3" id="KW-0479">Metal-binding</keyword>
<evidence type="ECO:0000256" key="4">
    <source>
        <dbReference type="SAM" id="SignalP"/>
    </source>
</evidence>
<dbReference type="STRING" id="990371.SAMN05421813_105123"/>
<reference evidence="6" key="1">
    <citation type="submission" date="2016-10" db="EMBL/GenBank/DDBJ databases">
        <authorList>
            <person name="Varghese N."/>
            <person name="Submissions S."/>
        </authorList>
    </citation>
    <scope>NUCLEOTIDE SEQUENCE [LARGE SCALE GENOMIC DNA]</scope>
    <source>
        <strain evidence="6">DSM 24536</strain>
    </source>
</reference>
<dbReference type="Pfam" id="PF05163">
    <property type="entry name" value="DinB"/>
    <property type="match status" value="1"/>
</dbReference>
<organism evidence="5 6">
    <name type="scientific">Daejeonella rubra</name>
    <dbReference type="NCBI Taxonomy" id="990371"/>
    <lineage>
        <taxon>Bacteria</taxon>
        <taxon>Pseudomonadati</taxon>
        <taxon>Bacteroidota</taxon>
        <taxon>Sphingobacteriia</taxon>
        <taxon>Sphingobacteriales</taxon>
        <taxon>Sphingobacteriaceae</taxon>
        <taxon>Daejeonella</taxon>
    </lineage>
</organism>
<feature type="signal peptide" evidence="4">
    <location>
        <begin position="1"/>
        <end position="22"/>
    </location>
</feature>
<dbReference type="Gene3D" id="1.20.120.450">
    <property type="entry name" value="dinb family like domain"/>
    <property type="match status" value="1"/>
</dbReference>
<dbReference type="Proteomes" id="UP000199226">
    <property type="component" value="Unassembled WGS sequence"/>
</dbReference>
<dbReference type="InterPro" id="IPR007837">
    <property type="entry name" value="DinB"/>
</dbReference>
<feature type="chain" id="PRO_5011764603" evidence="4">
    <location>
        <begin position="23"/>
        <end position="181"/>
    </location>
</feature>
<dbReference type="RefSeq" id="WP_090701496.1">
    <property type="nucleotide sequence ID" value="NZ_FNHH01000005.1"/>
</dbReference>
<feature type="binding site" evidence="3">
    <location>
        <position position="160"/>
    </location>
    <ligand>
        <name>a divalent metal cation</name>
        <dbReference type="ChEBI" id="CHEBI:60240"/>
    </ligand>
</feature>